<name>A0A975TYA3_9RHOB</name>
<dbReference type="RefSeq" id="WP_257892810.1">
    <property type="nucleotide sequence ID" value="NZ_JAIMBW010000001.1"/>
</dbReference>
<dbReference type="AlphaFoldDB" id="A0A975TYA3"/>
<feature type="chain" id="PRO_5038092493" description="Secreted protein" evidence="1">
    <location>
        <begin position="28"/>
        <end position="121"/>
    </location>
</feature>
<dbReference type="Proteomes" id="UP000693972">
    <property type="component" value="Unassembled WGS sequence"/>
</dbReference>
<evidence type="ECO:0008006" key="4">
    <source>
        <dbReference type="Google" id="ProtNLM"/>
    </source>
</evidence>
<accession>A0A975TYA3</accession>
<dbReference type="EMBL" id="JAIMBW010000001">
    <property type="protein sequence ID" value="MBY4893077.1"/>
    <property type="molecule type" value="Genomic_DNA"/>
</dbReference>
<sequence>MFRSLLTATAVALTTATASLAPLPAQATGHGCQTVQFPRGAYAHTVHGHANPHQSQCYYLSVRHGQLARVRITYGPVFFSTTHTHGTYHDVEFRTVNGQLYVYVHTDQYGSHPYGIEFVFV</sequence>
<feature type="signal peptide" evidence="1">
    <location>
        <begin position="1"/>
        <end position="27"/>
    </location>
</feature>
<reference evidence="2 3" key="1">
    <citation type="submission" date="2021-07" db="EMBL/GenBank/DDBJ databases">
        <title>Karlodiniumbacter phycospheric gen. nov., sp. nov., a phycosphere bacterium isolated from karlodinium veneficum.</title>
        <authorList>
            <person name="Peng Y."/>
            <person name="Jiang L."/>
            <person name="Lee J."/>
        </authorList>
    </citation>
    <scope>NUCLEOTIDE SEQUENCE</scope>
    <source>
        <strain evidence="2 3">N5</strain>
    </source>
</reference>
<organism evidence="2">
    <name type="scientific">Gymnodinialimonas phycosphaerae</name>
    <dbReference type="NCBI Taxonomy" id="2841589"/>
    <lineage>
        <taxon>Bacteria</taxon>
        <taxon>Pseudomonadati</taxon>
        <taxon>Pseudomonadota</taxon>
        <taxon>Alphaproteobacteria</taxon>
        <taxon>Rhodobacterales</taxon>
        <taxon>Paracoccaceae</taxon>
        <taxon>Gymnodinialimonas</taxon>
    </lineage>
</organism>
<gene>
    <name evidence="2" type="ORF">KUL25_09905</name>
</gene>
<dbReference type="EMBL" id="CP078073">
    <property type="protein sequence ID" value="QXL89787.1"/>
    <property type="molecule type" value="Genomic_DNA"/>
</dbReference>
<evidence type="ECO:0000256" key="1">
    <source>
        <dbReference type="SAM" id="SignalP"/>
    </source>
</evidence>
<keyword evidence="3" id="KW-1185">Reference proteome</keyword>
<proteinExistence type="predicted"/>
<protein>
    <recommendedName>
        <fullName evidence="4">Secreted protein</fullName>
    </recommendedName>
</protein>
<keyword evidence="1" id="KW-0732">Signal</keyword>
<evidence type="ECO:0000313" key="2">
    <source>
        <dbReference type="EMBL" id="QXL89787.1"/>
    </source>
</evidence>
<evidence type="ECO:0000313" key="3">
    <source>
        <dbReference type="Proteomes" id="UP000693972"/>
    </source>
</evidence>